<dbReference type="Proteomes" id="UP000004322">
    <property type="component" value="Unassembled WGS sequence"/>
</dbReference>
<dbReference type="NCBIfam" id="TIGR00099">
    <property type="entry name" value="Cof-subfamily"/>
    <property type="match status" value="1"/>
</dbReference>
<keyword evidence="2" id="KW-1185">Reference proteome</keyword>
<dbReference type="SFLD" id="SFLDG01140">
    <property type="entry name" value="C2.B:_Phosphomannomutase_and_P"/>
    <property type="match status" value="1"/>
</dbReference>
<dbReference type="AlphaFoldDB" id="G5JPV0"/>
<gene>
    <name evidence="1" type="ORF">STRCR_1683</name>
</gene>
<dbReference type="RefSeq" id="WP_004225617.1">
    <property type="nucleotide sequence ID" value="NZ_AEUV02000002.1"/>
</dbReference>
<evidence type="ECO:0000313" key="1">
    <source>
        <dbReference type="EMBL" id="EHI73528.1"/>
    </source>
</evidence>
<dbReference type="GO" id="GO:0000287">
    <property type="term" value="F:magnesium ion binding"/>
    <property type="evidence" value="ECO:0007669"/>
    <property type="project" value="TreeGrafter"/>
</dbReference>
<dbReference type="SFLD" id="SFLDS00003">
    <property type="entry name" value="Haloacid_Dehalogenase"/>
    <property type="match status" value="1"/>
</dbReference>
<dbReference type="InterPro" id="IPR006379">
    <property type="entry name" value="HAD-SF_hydro_IIB"/>
</dbReference>
<dbReference type="EMBL" id="AEUV02000002">
    <property type="protein sequence ID" value="EHI73528.1"/>
    <property type="molecule type" value="Genomic_DNA"/>
</dbReference>
<dbReference type="GO" id="GO:0005829">
    <property type="term" value="C:cytosol"/>
    <property type="evidence" value="ECO:0007669"/>
    <property type="project" value="TreeGrafter"/>
</dbReference>
<dbReference type="NCBIfam" id="TIGR01484">
    <property type="entry name" value="HAD-SF-IIB"/>
    <property type="match status" value="1"/>
</dbReference>
<dbReference type="GO" id="GO:0016791">
    <property type="term" value="F:phosphatase activity"/>
    <property type="evidence" value="ECO:0007669"/>
    <property type="project" value="TreeGrafter"/>
</dbReference>
<dbReference type="Pfam" id="PF08282">
    <property type="entry name" value="Hydrolase_3"/>
    <property type="match status" value="1"/>
</dbReference>
<accession>G5JPV0</accession>
<dbReference type="eggNOG" id="COG0561">
    <property type="taxonomic scope" value="Bacteria"/>
</dbReference>
<dbReference type="Gene3D" id="3.40.50.1000">
    <property type="entry name" value="HAD superfamily/HAD-like"/>
    <property type="match status" value="1"/>
</dbReference>
<dbReference type="PANTHER" id="PTHR10000:SF53">
    <property type="entry name" value="5-AMINO-6-(5-PHOSPHO-D-RIBITYLAMINO)URACIL PHOSPHATASE YBJI-RELATED"/>
    <property type="match status" value="1"/>
</dbReference>
<dbReference type="OrthoDB" id="9814970at2"/>
<dbReference type="InterPro" id="IPR023214">
    <property type="entry name" value="HAD_sf"/>
</dbReference>
<dbReference type="STRING" id="873449.STRCR_1683"/>
<dbReference type="PROSITE" id="PS01229">
    <property type="entry name" value="COF_2"/>
    <property type="match status" value="1"/>
</dbReference>
<dbReference type="SFLD" id="SFLDG01144">
    <property type="entry name" value="C2.B.4:_PGP_Like"/>
    <property type="match status" value="1"/>
</dbReference>
<reference evidence="1" key="1">
    <citation type="submission" date="2011-07" db="EMBL/GenBank/DDBJ databases">
        <authorList>
            <person name="Stanhope M.J."/>
            <person name="Durkin A.S."/>
            <person name="Hostetler J."/>
            <person name="Kim M."/>
            <person name="Radune D."/>
            <person name="Singh I."/>
            <person name="Town C.D."/>
        </authorList>
    </citation>
    <scope>NUCLEOTIDE SEQUENCE [LARGE SCALE GENOMIC DNA]</scope>
    <source>
        <strain evidence="1">HS-6</strain>
    </source>
</reference>
<evidence type="ECO:0000313" key="2">
    <source>
        <dbReference type="Proteomes" id="UP000004322"/>
    </source>
</evidence>
<dbReference type="InterPro" id="IPR000150">
    <property type="entry name" value="Cof"/>
</dbReference>
<dbReference type="InterPro" id="IPR036412">
    <property type="entry name" value="HAD-like_sf"/>
</dbReference>
<name>G5JPV0_STRCG</name>
<dbReference type="SUPFAM" id="SSF56784">
    <property type="entry name" value="HAD-like"/>
    <property type="match status" value="1"/>
</dbReference>
<protein>
    <submittedName>
        <fullName evidence="1">Hydrolase, haloacid dehalogenase-like family protein</fullName>
    </submittedName>
</protein>
<dbReference type="PANTHER" id="PTHR10000">
    <property type="entry name" value="PHOSPHOSERINE PHOSPHATASE"/>
    <property type="match status" value="1"/>
</dbReference>
<organism evidence="1 2">
    <name type="scientific">Streptococcus criceti HS-6</name>
    <dbReference type="NCBI Taxonomy" id="873449"/>
    <lineage>
        <taxon>Bacteria</taxon>
        <taxon>Bacillati</taxon>
        <taxon>Bacillota</taxon>
        <taxon>Bacilli</taxon>
        <taxon>Lactobacillales</taxon>
        <taxon>Streptococcaceae</taxon>
        <taxon>Streptococcus</taxon>
    </lineage>
</organism>
<dbReference type="CDD" id="cd07518">
    <property type="entry name" value="HAD_YbiV-Like"/>
    <property type="match status" value="1"/>
</dbReference>
<dbReference type="Gene3D" id="3.30.1240.10">
    <property type="match status" value="1"/>
</dbReference>
<comment type="caution">
    <text evidence="1">The sequence shown here is derived from an EMBL/GenBank/DDBJ whole genome shotgun (WGS) entry which is preliminary data.</text>
</comment>
<proteinExistence type="predicted"/>
<sequence>MIKVIATDMDGTFLRDDKTFDRQRFARVLKKLEERDIKFVIASGNQHCQLRLNFPQYDQRLTYVSENGSHVVTENQTIWENFIERQTALDCLNFLQEKFPQALNMVICKDMAYLLTDADSKTIDVLKSYLLPKMQLVECFEQMPEDPIFQLTVWVPEELTQQVVTEVSQTFADRNLTGTSSGPGSIDIIISGMHKGKGLSYLLDYWGLEAANLMCFGDGGNDIEMLKLAGQSYVMANAPENIRKLGQLAPSNNDDGVLQVIESYLDRLGKEDYES</sequence>